<evidence type="ECO:0000313" key="1">
    <source>
        <dbReference type="EMBL" id="AGA35297.1"/>
    </source>
</evidence>
<dbReference type="STRING" id="1255043.TVNIR_3667"/>
<dbReference type="PATRIC" id="fig|1255043.3.peg.3699"/>
<sequence length="147" mass="16695">MVLNTVRSTLNDLQFIAEHRYQPADFTRKRTLTFERVALSLLSGPIASLRNSADALCQGLGLKDVPLGVTKQAVSKAYRKFPYEALIEPQQQVVSRFTEQVPGTRWMGYRLVAVDGSKIPCPWIRNWPRPSAPRATRPRPSARWRCT</sequence>
<gene>
    <name evidence="1" type="ordered locus">TVNIR_3667</name>
</gene>
<proteinExistence type="predicted"/>
<dbReference type="AlphaFoldDB" id="L0E222"/>
<name>L0E222_THIND</name>
<dbReference type="Proteomes" id="UP000010809">
    <property type="component" value="Chromosome"/>
</dbReference>
<accession>L0E222</accession>
<protein>
    <submittedName>
        <fullName evidence="1">Transposase DDE domain-containing protein</fullName>
    </submittedName>
</protein>
<dbReference type="KEGG" id="tni:TVNIR_3667"/>
<evidence type="ECO:0000313" key="2">
    <source>
        <dbReference type="Proteomes" id="UP000010809"/>
    </source>
</evidence>
<reference evidence="1" key="1">
    <citation type="submission" date="2015-12" db="EMBL/GenBank/DDBJ databases">
        <authorList>
            <person name="Tikhonova T.V."/>
            <person name="Pavlov A.R."/>
            <person name="Beletsky A.V."/>
            <person name="Mardanov A.V."/>
            <person name="Sorokin D.Y."/>
            <person name="Ravin N.V."/>
            <person name="Popov V.O."/>
        </authorList>
    </citation>
    <scope>NUCLEOTIDE SEQUENCE</scope>
    <source>
        <strain evidence="1">DSM 14787</strain>
    </source>
</reference>
<organism evidence="1 2">
    <name type="scientific">Thioalkalivibrio nitratireducens (strain DSM 14787 / UNIQEM 213 / ALEN2)</name>
    <dbReference type="NCBI Taxonomy" id="1255043"/>
    <lineage>
        <taxon>Bacteria</taxon>
        <taxon>Pseudomonadati</taxon>
        <taxon>Pseudomonadota</taxon>
        <taxon>Gammaproteobacteria</taxon>
        <taxon>Chromatiales</taxon>
        <taxon>Ectothiorhodospiraceae</taxon>
        <taxon>Thioalkalivibrio</taxon>
    </lineage>
</organism>
<dbReference type="EMBL" id="CP003989">
    <property type="protein sequence ID" value="AGA35297.1"/>
    <property type="molecule type" value="Genomic_DNA"/>
</dbReference>
<keyword evidence="2" id="KW-1185">Reference proteome</keyword>
<dbReference type="HOGENOM" id="CLU_1767218_0_0_6"/>
<dbReference type="eggNOG" id="COG3385">
    <property type="taxonomic scope" value="Bacteria"/>
</dbReference>